<dbReference type="InterPro" id="IPR010624">
    <property type="entry name" value="KaiC_dom"/>
</dbReference>
<dbReference type="PROSITE" id="PS51146">
    <property type="entry name" value="KAIC"/>
    <property type="match status" value="1"/>
</dbReference>
<evidence type="ECO:0000256" key="1">
    <source>
        <dbReference type="ARBA" id="ARBA00022741"/>
    </source>
</evidence>
<feature type="domain" description="KaiC" evidence="3">
    <location>
        <begin position="123"/>
        <end position="370"/>
    </location>
</feature>
<dbReference type="InterPro" id="IPR014774">
    <property type="entry name" value="KaiC-like_dom"/>
</dbReference>
<keyword evidence="5" id="KW-1185">Reference proteome</keyword>
<dbReference type="Proteomes" id="UP000015543">
    <property type="component" value="Chromosome"/>
</dbReference>
<dbReference type="KEGG" id="thb:N186_03580"/>
<dbReference type="GeneID" id="16573362"/>
<dbReference type="PATRIC" id="fig|1365176.7.peg.695"/>
<reference evidence="4 5" key="1">
    <citation type="journal article" date="2013" name="Genome Announc.">
        <title>Complete Genomic Sequence of 'Thermofilum adornatus' Strain 1910bT, a Hyperthermophilic Anaerobic Organotrophic Crenarchaeon.</title>
        <authorList>
            <person name="Dominova I.N."/>
            <person name="Kublanov I.V."/>
            <person name="Podosokorskaya O.A."/>
            <person name="Derbikova K.S."/>
            <person name="Patrushev M.V."/>
            <person name="Toshchakov S.V."/>
        </authorList>
    </citation>
    <scope>NUCLEOTIDE SEQUENCE [LARGE SCALE GENOMIC DNA]</scope>
    <source>
        <strain evidence="5">1910b</strain>
    </source>
</reference>
<evidence type="ECO:0000256" key="2">
    <source>
        <dbReference type="ARBA" id="ARBA00022840"/>
    </source>
</evidence>
<dbReference type="EMBL" id="CP006646">
    <property type="protein sequence ID" value="AGT35080.1"/>
    <property type="molecule type" value="Genomic_DNA"/>
</dbReference>
<name>S5Z6Z7_9CREN</name>
<dbReference type="InterPro" id="IPR027417">
    <property type="entry name" value="P-loop_NTPase"/>
</dbReference>
<organism evidence="4 5">
    <name type="scientific">Thermofilum adornatum</name>
    <dbReference type="NCBI Taxonomy" id="1365176"/>
    <lineage>
        <taxon>Archaea</taxon>
        <taxon>Thermoproteota</taxon>
        <taxon>Thermoprotei</taxon>
        <taxon>Thermofilales</taxon>
        <taxon>Thermofilaceae</taxon>
        <taxon>Thermofilum</taxon>
    </lineage>
</organism>
<sequence>MVELADMGKPARSSCIGCPLYIKSRQYCLKLKTQVPDPYNPLCRVPTQVQAVQPAASTQVVSQPVPVQESYDTQVAEAIPEEVPPAPAVPSVPAVPQAVDELPYQDDPYTYNYQQALITRKALFAPTGVPGLDEILAGGFLRGKTYLVAGEAGCGKTILSIQFLLHGALNGEPGLYIAIDEPTNQLLRGLQIFGWNLRDLISSRKLMFVDMRTHFSKIYMRDERKNIEPRYIIEQILAAAKKINAKRLVIDPIAPLVYGGKEEDVLYAREFLREMVFAIEKTGELTTIMTSEIPTGSTKLSRFGVEEFLASGIIVLGIEEIYGNVERVMYIRKARWAPVKPSKYIFDIVSGKGIVIREPLSEYLKRMRRG</sequence>
<dbReference type="AlphaFoldDB" id="S5Z6Z7"/>
<proteinExistence type="predicted"/>
<evidence type="ECO:0000313" key="4">
    <source>
        <dbReference type="EMBL" id="AGT35080.1"/>
    </source>
</evidence>
<accession>S5Z6Z7</accession>
<dbReference type="GO" id="GO:0005524">
    <property type="term" value="F:ATP binding"/>
    <property type="evidence" value="ECO:0007669"/>
    <property type="project" value="UniProtKB-KW"/>
</dbReference>
<dbReference type="PANTHER" id="PTHR43637">
    <property type="entry name" value="UPF0273 PROTEIN TM_0370"/>
    <property type="match status" value="1"/>
</dbReference>
<dbReference type="HOGENOM" id="CLU_023669_0_0_2"/>
<evidence type="ECO:0000313" key="5">
    <source>
        <dbReference type="Proteomes" id="UP000015543"/>
    </source>
</evidence>
<dbReference type="PANTHER" id="PTHR43637:SF1">
    <property type="entry name" value="UPF0273 PROTEIN TM_0370"/>
    <property type="match status" value="1"/>
</dbReference>
<dbReference type="SUPFAM" id="SSF52540">
    <property type="entry name" value="P-loop containing nucleoside triphosphate hydrolases"/>
    <property type="match status" value="1"/>
</dbReference>
<dbReference type="Gene3D" id="3.40.50.300">
    <property type="entry name" value="P-loop containing nucleotide triphosphate hydrolases"/>
    <property type="match status" value="1"/>
</dbReference>
<protein>
    <recommendedName>
        <fullName evidence="3">KaiC domain-containing protein</fullName>
    </recommendedName>
</protein>
<gene>
    <name evidence="4" type="ORF">N186_03580</name>
</gene>
<evidence type="ECO:0000259" key="3">
    <source>
        <dbReference type="PROSITE" id="PS51146"/>
    </source>
</evidence>
<dbReference type="Pfam" id="PF06745">
    <property type="entry name" value="ATPase"/>
    <property type="match status" value="1"/>
</dbReference>
<keyword evidence="2" id="KW-0067">ATP-binding</keyword>
<keyword evidence="1" id="KW-0547">Nucleotide-binding</keyword>
<dbReference type="RefSeq" id="WP_020962385.1">
    <property type="nucleotide sequence ID" value="NC_022093.1"/>
</dbReference>
<dbReference type="eggNOG" id="arCOG01171">
    <property type="taxonomic scope" value="Archaea"/>
</dbReference>